<dbReference type="KEGG" id="aarc:G127AT_05170"/>
<dbReference type="EMBL" id="CP071696">
    <property type="protein sequence ID" value="QTX05602.1"/>
    <property type="molecule type" value="Genomic_DNA"/>
</dbReference>
<sequence length="93" mass="10255">MKMFVNTPRDWGNIVRDRRIDLGMTQSDLAERIGKARQWVVRFESGHAGSSNLDSLVKLLDVLELEVDLAVADDSADPDPLFTDAPSAGGVER</sequence>
<organism evidence="3 4">
    <name type="scientific">Agromyces archimandritae</name>
    <dbReference type="NCBI Taxonomy" id="2781962"/>
    <lineage>
        <taxon>Bacteria</taxon>
        <taxon>Bacillati</taxon>
        <taxon>Actinomycetota</taxon>
        <taxon>Actinomycetes</taxon>
        <taxon>Micrococcales</taxon>
        <taxon>Microbacteriaceae</taxon>
        <taxon>Agromyces</taxon>
    </lineage>
</organism>
<feature type="region of interest" description="Disordered" evidence="1">
    <location>
        <begin position="74"/>
        <end position="93"/>
    </location>
</feature>
<dbReference type="Pfam" id="PF01381">
    <property type="entry name" value="HTH_3"/>
    <property type="match status" value="1"/>
</dbReference>
<reference evidence="3" key="1">
    <citation type="submission" date="2021-03" db="EMBL/GenBank/DDBJ databases">
        <title>Agromyces archimandritus sp. nov., isolated from the cockroach Archimandrita tessellata.</title>
        <authorList>
            <person name="Guzman J."/>
            <person name="Ortuzar M."/>
            <person name="Poehlein A."/>
            <person name="Daniel R."/>
            <person name="Trujillo M."/>
            <person name="Vilcinskas A."/>
        </authorList>
    </citation>
    <scope>NUCLEOTIDE SEQUENCE</scope>
    <source>
        <strain evidence="3">G127AT</strain>
    </source>
</reference>
<gene>
    <name evidence="3" type="ORF">G127AT_05170</name>
</gene>
<dbReference type="Proteomes" id="UP000671914">
    <property type="component" value="Chromosome"/>
</dbReference>
<feature type="domain" description="HTH cro/C1-type" evidence="2">
    <location>
        <begin position="15"/>
        <end position="70"/>
    </location>
</feature>
<dbReference type="PROSITE" id="PS50943">
    <property type="entry name" value="HTH_CROC1"/>
    <property type="match status" value="1"/>
</dbReference>
<evidence type="ECO:0000256" key="1">
    <source>
        <dbReference type="SAM" id="MobiDB-lite"/>
    </source>
</evidence>
<dbReference type="Gene3D" id="1.10.260.40">
    <property type="entry name" value="lambda repressor-like DNA-binding domains"/>
    <property type="match status" value="1"/>
</dbReference>
<dbReference type="CDD" id="cd00093">
    <property type="entry name" value="HTH_XRE"/>
    <property type="match status" value="1"/>
</dbReference>
<dbReference type="SMART" id="SM00530">
    <property type="entry name" value="HTH_XRE"/>
    <property type="match status" value="1"/>
</dbReference>
<evidence type="ECO:0000313" key="4">
    <source>
        <dbReference type="Proteomes" id="UP000671914"/>
    </source>
</evidence>
<accession>A0A975IPG3</accession>
<name>A0A975IPG3_9MICO</name>
<evidence type="ECO:0000259" key="2">
    <source>
        <dbReference type="PROSITE" id="PS50943"/>
    </source>
</evidence>
<proteinExistence type="predicted"/>
<protein>
    <submittedName>
        <fullName evidence="3">Helix-turn-helix transcriptional regulator</fullName>
    </submittedName>
</protein>
<dbReference type="InterPro" id="IPR001387">
    <property type="entry name" value="Cro/C1-type_HTH"/>
</dbReference>
<dbReference type="SUPFAM" id="SSF47413">
    <property type="entry name" value="lambda repressor-like DNA-binding domains"/>
    <property type="match status" value="1"/>
</dbReference>
<dbReference type="InterPro" id="IPR010982">
    <property type="entry name" value="Lambda_DNA-bd_dom_sf"/>
</dbReference>
<keyword evidence="4" id="KW-1185">Reference proteome</keyword>
<evidence type="ECO:0000313" key="3">
    <source>
        <dbReference type="EMBL" id="QTX05602.1"/>
    </source>
</evidence>
<dbReference type="AlphaFoldDB" id="A0A975IPG3"/>
<dbReference type="GO" id="GO:0003677">
    <property type="term" value="F:DNA binding"/>
    <property type="evidence" value="ECO:0007669"/>
    <property type="project" value="InterPro"/>
</dbReference>